<dbReference type="STRING" id="582515.KR51_00019110"/>
<keyword evidence="2" id="KW-1185">Reference proteome</keyword>
<sequence length="94" mass="10352">MSFNAGYPGRVSARSPLLCFCTPSRSSWVRPLLGRNSEAARPWNSLSPTYLLASSAPRGVFARTCGIIFLEGDMHPFFQVIINPGFYDVLPPCN</sequence>
<dbReference type="InParanoid" id="U5DL91"/>
<protein>
    <submittedName>
        <fullName evidence="1">Uncharacterized protein</fullName>
    </submittedName>
</protein>
<evidence type="ECO:0000313" key="2">
    <source>
        <dbReference type="Proteomes" id="UP000016960"/>
    </source>
</evidence>
<organism evidence="1 2">
    <name type="scientific">Rubidibacter lacunae KORDI 51-2</name>
    <dbReference type="NCBI Taxonomy" id="582515"/>
    <lineage>
        <taxon>Bacteria</taxon>
        <taxon>Bacillati</taxon>
        <taxon>Cyanobacteriota</taxon>
        <taxon>Cyanophyceae</taxon>
        <taxon>Oscillatoriophycideae</taxon>
        <taxon>Chroococcales</taxon>
        <taxon>Aphanothecaceae</taxon>
        <taxon>Rubidibacter</taxon>
    </lineage>
</organism>
<dbReference type="AlphaFoldDB" id="U5DL91"/>
<reference evidence="1 2" key="1">
    <citation type="submission" date="2013-05" db="EMBL/GenBank/DDBJ databases">
        <title>Draft genome sequence of Rubidibacter lacunae KORDI 51-2.</title>
        <authorList>
            <person name="Choi D.H."/>
            <person name="Noh J.H."/>
            <person name="Kwon K.-K."/>
            <person name="Lee J.-H."/>
            <person name="Ryu J.-Y."/>
        </authorList>
    </citation>
    <scope>NUCLEOTIDE SEQUENCE [LARGE SCALE GENOMIC DNA]</scope>
    <source>
        <strain evidence="1 2">KORDI 51-2</strain>
    </source>
</reference>
<proteinExistence type="predicted"/>
<comment type="caution">
    <text evidence="1">The sequence shown here is derived from an EMBL/GenBank/DDBJ whole genome shotgun (WGS) entry which is preliminary data.</text>
</comment>
<name>U5DL91_9CHRO</name>
<dbReference type="Proteomes" id="UP000016960">
    <property type="component" value="Unassembled WGS sequence"/>
</dbReference>
<dbReference type="EMBL" id="ASSJ01000049">
    <property type="protein sequence ID" value="ERN41344.1"/>
    <property type="molecule type" value="Genomic_DNA"/>
</dbReference>
<evidence type="ECO:0000313" key="1">
    <source>
        <dbReference type="EMBL" id="ERN41344.1"/>
    </source>
</evidence>
<gene>
    <name evidence="1" type="ORF">KR51_00019110</name>
</gene>
<accession>U5DL91</accession>